<evidence type="ECO:0000313" key="8">
    <source>
        <dbReference type="EMBL" id="GLW64054.1"/>
    </source>
</evidence>
<dbReference type="InterPro" id="IPR050131">
    <property type="entry name" value="Peptidase_S8_subtilisin-like"/>
</dbReference>
<comment type="similarity">
    <text evidence="1 5">Belongs to the peptidase S8 family.</text>
</comment>
<gene>
    <name evidence="8" type="ORF">Arub01_22980</name>
</gene>
<dbReference type="GO" id="GO:0006508">
    <property type="term" value="P:proteolysis"/>
    <property type="evidence" value="ECO:0007669"/>
    <property type="project" value="UniProtKB-KW"/>
</dbReference>
<feature type="region of interest" description="Disordered" evidence="6">
    <location>
        <begin position="538"/>
        <end position="560"/>
    </location>
</feature>
<accession>A0A9W6UUL7</accession>
<keyword evidence="2 5" id="KW-0645">Protease</keyword>
<evidence type="ECO:0000256" key="6">
    <source>
        <dbReference type="SAM" id="MobiDB-lite"/>
    </source>
</evidence>
<dbReference type="GO" id="GO:0004252">
    <property type="term" value="F:serine-type endopeptidase activity"/>
    <property type="evidence" value="ECO:0007669"/>
    <property type="project" value="UniProtKB-UniRule"/>
</dbReference>
<dbReference type="InterPro" id="IPR015500">
    <property type="entry name" value="Peptidase_S8_subtilisin-rel"/>
</dbReference>
<evidence type="ECO:0000313" key="9">
    <source>
        <dbReference type="Proteomes" id="UP001165124"/>
    </source>
</evidence>
<feature type="domain" description="Peptidase S8/S53" evidence="7">
    <location>
        <begin position="225"/>
        <end position="458"/>
    </location>
</feature>
<feature type="region of interest" description="Disordered" evidence="6">
    <location>
        <begin position="1"/>
        <end position="34"/>
    </location>
</feature>
<protein>
    <recommendedName>
        <fullName evidence="7">Peptidase S8/S53 domain-containing protein</fullName>
    </recommendedName>
</protein>
<feature type="active site" description="Charge relay system" evidence="5">
    <location>
        <position position="234"/>
    </location>
</feature>
<dbReference type="PROSITE" id="PS00137">
    <property type="entry name" value="SUBTILASE_HIS"/>
    <property type="match status" value="1"/>
</dbReference>
<dbReference type="RefSeq" id="WP_067917227.1">
    <property type="nucleotide sequence ID" value="NZ_BSRZ01000004.1"/>
</dbReference>
<dbReference type="InterPro" id="IPR036852">
    <property type="entry name" value="Peptidase_S8/S53_dom_sf"/>
</dbReference>
<proteinExistence type="inferred from homology"/>
<dbReference type="PRINTS" id="PR00723">
    <property type="entry name" value="SUBTILISIN"/>
</dbReference>
<dbReference type="PANTHER" id="PTHR43806">
    <property type="entry name" value="PEPTIDASE S8"/>
    <property type="match status" value="1"/>
</dbReference>
<keyword evidence="4 5" id="KW-0720">Serine protease</keyword>
<dbReference type="EMBL" id="BSRZ01000004">
    <property type="protein sequence ID" value="GLW64054.1"/>
    <property type="molecule type" value="Genomic_DNA"/>
</dbReference>
<keyword evidence="3 5" id="KW-0378">Hydrolase</keyword>
<dbReference type="PROSITE" id="PS51892">
    <property type="entry name" value="SUBTILASE"/>
    <property type="match status" value="1"/>
</dbReference>
<feature type="active site" description="Charge relay system" evidence="5">
    <location>
        <position position="439"/>
    </location>
</feature>
<comment type="caution">
    <text evidence="8">The sequence shown here is derived from an EMBL/GenBank/DDBJ whole genome shotgun (WGS) entry which is preliminary data.</text>
</comment>
<dbReference type="Gene3D" id="3.40.50.200">
    <property type="entry name" value="Peptidase S8/S53 domain"/>
    <property type="match status" value="1"/>
</dbReference>
<evidence type="ECO:0000259" key="7">
    <source>
        <dbReference type="Pfam" id="PF00082"/>
    </source>
</evidence>
<dbReference type="InterPro" id="IPR013783">
    <property type="entry name" value="Ig-like_fold"/>
</dbReference>
<evidence type="ECO:0000256" key="4">
    <source>
        <dbReference type="ARBA" id="ARBA00022825"/>
    </source>
</evidence>
<evidence type="ECO:0000256" key="5">
    <source>
        <dbReference type="PROSITE-ProRule" id="PRU01240"/>
    </source>
</evidence>
<dbReference type="AlphaFoldDB" id="A0A9W6UUL7"/>
<dbReference type="Pfam" id="PF00082">
    <property type="entry name" value="Peptidase_S8"/>
    <property type="match status" value="1"/>
</dbReference>
<name>A0A9W6UUL7_9ACTN</name>
<keyword evidence="9" id="KW-1185">Reference proteome</keyword>
<sequence length="590" mass="61564">MVAAPPAPQPDGAGMAAPPLDTPPLEKLLDDDPQVRVLRRIPGADADRGAATPRPPFPDIVVAEMTLDHARELHRRHPQLHIERDRLLSCADASPVPREPAQAAPAGEGVTLSFLVQDSDGGPVEDAVVIVTGSRWPGHGVTDASGRTTVALPGEAPETIRSVVVRPARGFWTRRLDRPALAPDRDNLITLDRLADSFEGFPAQQMFGWGQQAMQLHRLPPTFRGAGVKVAIIDSGAAAAHPDLRGEIAAGLDLVDRGQRGWAVDTVFHGSPCAGIVTAADTGHGVIGCAVEAEVHACKVFPTGRFSDLIEALDYCIDHEIDVVHLGAGCSRPSRLVAAKIDQARHAGVACVIGAGDDGGAVTFPGTLPTVLTVAAIGKTGTFPPSSAHAAEVAGPRTVEGYFSPRFTCRGPEVDLCAPGVAVLSVAPPDGYAVRDGSSLAAAHVTGLAALALAHHGDFRNGFGRRDAARVDHLFRLIKSSCMPLDLGDPHRTGAGLPDAMRLLGPALAGIPGLPSEVLNLLDQLTAEMIQAGLLQPPPMPAPEGQARTRPAAAAARAEQGESGHTALAWLAEEMRMAGLLVEDPPDLLD</sequence>
<organism evidence="8 9">
    <name type="scientific">Actinomadura rubrobrunea</name>
    <dbReference type="NCBI Taxonomy" id="115335"/>
    <lineage>
        <taxon>Bacteria</taxon>
        <taxon>Bacillati</taxon>
        <taxon>Actinomycetota</taxon>
        <taxon>Actinomycetes</taxon>
        <taxon>Streptosporangiales</taxon>
        <taxon>Thermomonosporaceae</taxon>
        <taxon>Actinomadura</taxon>
    </lineage>
</organism>
<dbReference type="InterPro" id="IPR000209">
    <property type="entry name" value="Peptidase_S8/S53_dom"/>
</dbReference>
<dbReference type="GO" id="GO:0005975">
    <property type="term" value="P:carbohydrate metabolic process"/>
    <property type="evidence" value="ECO:0007669"/>
    <property type="project" value="UniProtKB-ARBA"/>
</dbReference>
<feature type="compositionally biased region" description="Low complexity" evidence="6">
    <location>
        <begin position="548"/>
        <end position="558"/>
    </location>
</feature>
<dbReference type="Gene3D" id="2.60.40.10">
    <property type="entry name" value="Immunoglobulins"/>
    <property type="match status" value="1"/>
</dbReference>
<feature type="compositionally biased region" description="Low complexity" evidence="6">
    <location>
        <begin position="10"/>
        <end position="19"/>
    </location>
</feature>
<dbReference type="SUPFAM" id="SSF52743">
    <property type="entry name" value="Subtilisin-like"/>
    <property type="match status" value="1"/>
</dbReference>
<evidence type="ECO:0000256" key="3">
    <source>
        <dbReference type="ARBA" id="ARBA00022801"/>
    </source>
</evidence>
<evidence type="ECO:0000256" key="1">
    <source>
        <dbReference type="ARBA" id="ARBA00011073"/>
    </source>
</evidence>
<evidence type="ECO:0000256" key="2">
    <source>
        <dbReference type="ARBA" id="ARBA00022670"/>
    </source>
</evidence>
<reference evidence="8" key="1">
    <citation type="submission" date="2023-02" db="EMBL/GenBank/DDBJ databases">
        <title>Actinomadura rubrobrunea NBRC 14622.</title>
        <authorList>
            <person name="Ichikawa N."/>
            <person name="Sato H."/>
            <person name="Tonouchi N."/>
        </authorList>
    </citation>
    <scope>NUCLEOTIDE SEQUENCE</scope>
    <source>
        <strain evidence="8">NBRC 14622</strain>
    </source>
</reference>
<dbReference type="Proteomes" id="UP001165124">
    <property type="component" value="Unassembled WGS sequence"/>
</dbReference>
<dbReference type="InterPro" id="IPR022398">
    <property type="entry name" value="Peptidase_S8_His-AS"/>
</dbReference>
<feature type="active site" description="Charge relay system" evidence="5">
    <location>
        <position position="269"/>
    </location>
</feature>
<dbReference type="PANTHER" id="PTHR43806:SF11">
    <property type="entry name" value="CEREVISIN-RELATED"/>
    <property type="match status" value="1"/>
</dbReference>